<dbReference type="Pfam" id="PF00891">
    <property type="entry name" value="Methyltransf_2"/>
    <property type="match status" value="1"/>
</dbReference>
<evidence type="ECO:0000313" key="6">
    <source>
        <dbReference type="Proteomes" id="UP001590951"/>
    </source>
</evidence>
<evidence type="ECO:0000313" key="5">
    <source>
        <dbReference type="EMBL" id="KAL2047480.1"/>
    </source>
</evidence>
<keyword evidence="1" id="KW-0489">Methyltransferase</keyword>
<dbReference type="PANTHER" id="PTHR43712:SF12">
    <property type="entry name" value="STERIGMATOCYSTIN 8-O-METHYLTRANSFERASE"/>
    <property type="match status" value="1"/>
</dbReference>
<gene>
    <name evidence="5" type="ORF">ABVK25_011464</name>
</gene>
<dbReference type="InterPro" id="IPR029063">
    <property type="entry name" value="SAM-dependent_MTases_sf"/>
</dbReference>
<keyword evidence="2" id="KW-0808">Transferase</keyword>
<proteinExistence type="predicted"/>
<evidence type="ECO:0000256" key="1">
    <source>
        <dbReference type="ARBA" id="ARBA00022603"/>
    </source>
</evidence>
<dbReference type="EMBL" id="JBHFEH010000099">
    <property type="protein sequence ID" value="KAL2047480.1"/>
    <property type="molecule type" value="Genomic_DNA"/>
</dbReference>
<feature type="domain" description="O-methyltransferase C-terminal" evidence="4">
    <location>
        <begin position="192"/>
        <end position="349"/>
    </location>
</feature>
<dbReference type="InterPro" id="IPR036388">
    <property type="entry name" value="WH-like_DNA-bd_sf"/>
</dbReference>
<reference evidence="5 6" key="1">
    <citation type="submission" date="2024-09" db="EMBL/GenBank/DDBJ databases">
        <title>Rethinking Asexuality: The Enigmatic Case of Functional Sexual Genes in Lepraria (Stereocaulaceae).</title>
        <authorList>
            <person name="Doellman M."/>
            <person name="Sun Y."/>
            <person name="Barcenas-Pena A."/>
            <person name="Lumbsch H.T."/>
            <person name="Grewe F."/>
        </authorList>
    </citation>
    <scope>NUCLEOTIDE SEQUENCE [LARGE SCALE GENOMIC DNA]</scope>
    <source>
        <strain evidence="5 6">Grewe 0041</strain>
    </source>
</reference>
<dbReference type="Gene3D" id="3.40.50.150">
    <property type="entry name" value="Vaccinia Virus protein VP39"/>
    <property type="match status" value="1"/>
</dbReference>
<dbReference type="InterPro" id="IPR001077">
    <property type="entry name" value="COMT_C"/>
</dbReference>
<dbReference type="SUPFAM" id="SSF46785">
    <property type="entry name" value="Winged helix' DNA-binding domain"/>
    <property type="match status" value="1"/>
</dbReference>
<sequence>MDNPQDRISQLAATIFHNTERISGYLSGNMLPALSFKADPPLKLPEELDSARAAVAEATEELNQLMLGPKEALYLQAQHDLVSLYIIVDYGIAKMFSVGEETTFEQLAETSGLREGEVARVLRHAITKHIFHEPRKGIVEHTAASRLLAQDEGFLDWVDVNLQETWPAAAQTVNAMRKWPNSRCPAQTGFSYSQDTEESLFEYLEKYPERAKRFVHGMSAFNTGPGYILDYVVDKFPWASLGEASVVDVGGSTGEMMIALATKFPLLNAVVQDLPNTIAEYLIPPRGVERRINFMAHDFFTKQPVRGADMYFFRLVLHNWSDEDCFRILRAIVPALKPGARIIATELCLPPFETVQPSRSDD</sequence>
<keyword evidence="3" id="KW-0949">S-adenosyl-L-methionine</keyword>
<dbReference type="InterPro" id="IPR036390">
    <property type="entry name" value="WH_DNA-bd_sf"/>
</dbReference>
<accession>A0ABR4AP27</accession>
<protein>
    <recommendedName>
        <fullName evidence="4">O-methyltransferase C-terminal domain-containing protein</fullName>
    </recommendedName>
</protein>
<dbReference type="PANTHER" id="PTHR43712">
    <property type="entry name" value="PUTATIVE (AFU_ORTHOLOGUE AFUA_4G14580)-RELATED"/>
    <property type="match status" value="1"/>
</dbReference>
<organism evidence="5 6">
    <name type="scientific">Lepraria finkii</name>
    <dbReference type="NCBI Taxonomy" id="1340010"/>
    <lineage>
        <taxon>Eukaryota</taxon>
        <taxon>Fungi</taxon>
        <taxon>Dikarya</taxon>
        <taxon>Ascomycota</taxon>
        <taxon>Pezizomycotina</taxon>
        <taxon>Lecanoromycetes</taxon>
        <taxon>OSLEUM clade</taxon>
        <taxon>Lecanoromycetidae</taxon>
        <taxon>Lecanorales</taxon>
        <taxon>Lecanorineae</taxon>
        <taxon>Stereocaulaceae</taxon>
        <taxon>Lepraria</taxon>
    </lineage>
</organism>
<evidence type="ECO:0000259" key="4">
    <source>
        <dbReference type="Pfam" id="PF00891"/>
    </source>
</evidence>
<dbReference type="PROSITE" id="PS51683">
    <property type="entry name" value="SAM_OMT_II"/>
    <property type="match status" value="1"/>
</dbReference>
<dbReference type="InterPro" id="IPR016461">
    <property type="entry name" value="COMT-like"/>
</dbReference>
<dbReference type="Proteomes" id="UP001590951">
    <property type="component" value="Unassembled WGS sequence"/>
</dbReference>
<comment type="caution">
    <text evidence="5">The sequence shown here is derived from an EMBL/GenBank/DDBJ whole genome shotgun (WGS) entry which is preliminary data.</text>
</comment>
<keyword evidence="6" id="KW-1185">Reference proteome</keyword>
<name>A0ABR4AP27_9LECA</name>
<evidence type="ECO:0000256" key="2">
    <source>
        <dbReference type="ARBA" id="ARBA00022679"/>
    </source>
</evidence>
<dbReference type="Gene3D" id="1.10.10.10">
    <property type="entry name" value="Winged helix-like DNA-binding domain superfamily/Winged helix DNA-binding domain"/>
    <property type="match status" value="1"/>
</dbReference>
<dbReference type="SUPFAM" id="SSF53335">
    <property type="entry name" value="S-adenosyl-L-methionine-dependent methyltransferases"/>
    <property type="match status" value="1"/>
</dbReference>
<evidence type="ECO:0000256" key="3">
    <source>
        <dbReference type="ARBA" id="ARBA00022691"/>
    </source>
</evidence>